<name>A0A0G3G573_9GAMM</name>
<sequence>MRERLEQYQVLIYLVTIALGLFLGVAAPGASEWLEVVLWPVLGVLLYATFTQTPLLHLSEAFREPRLLLAAVIGNFVVIPPLVWAILQVAPGDPAILLGIALVLLVPCTDWFITFTHLGGGDTRRAIAFSPISLLLQLALLPLYLWLFFGGEFTLALAGEDVLKAFAGLILVPLILAYLTERWANDDPGRGHLISGLAWLPVPLLAVVVFIIAASQVNTVLDGVGVLFPLLLIFAGFLVVAALLARALAQVFGLPIAEGRVLAFSLGSRNSFVVLPIALALPQGLELAVVVVVFQSLVELVGMAVYLWWIPGRLFPDRPAA</sequence>
<dbReference type="GO" id="GO:0015297">
    <property type="term" value="F:antiporter activity"/>
    <property type="evidence" value="ECO:0007669"/>
    <property type="project" value="InterPro"/>
</dbReference>
<feature type="transmembrane region" description="Helical" evidence="8">
    <location>
        <begin position="127"/>
        <end position="150"/>
    </location>
</feature>
<dbReference type="GO" id="GO:0015105">
    <property type="term" value="F:arsenite transmembrane transporter activity"/>
    <property type="evidence" value="ECO:0007669"/>
    <property type="project" value="TreeGrafter"/>
</dbReference>
<feature type="transmembrane region" description="Helical" evidence="8">
    <location>
        <begin position="67"/>
        <end position="89"/>
    </location>
</feature>
<dbReference type="PANTHER" id="PTHR43057:SF1">
    <property type="entry name" value="ARSENICAL-RESISTANCE PROTEIN 3"/>
    <property type="match status" value="1"/>
</dbReference>
<comment type="subcellular location">
    <subcellularLocation>
        <location evidence="1">Cell membrane</location>
        <topology evidence="1">Multi-pass membrane protein</topology>
    </subcellularLocation>
</comment>
<dbReference type="EMBL" id="CP011367">
    <property type="protein sequence ID" value="AKJ95529.1"/>
    <property type="molecule type" value="Genomic_DNA"/>
</dbReference>
<dbReference type="PATRIC" id="fig|106634.4.peg.1895"/>
<evidence type="ECO:0000256" key="6">
    <source>
        <dbReference type="ARBA" id="ARBA00022989"/>
    </source>
</evidence>
<protein>
    <submittedName>
        <fullName evidence="9">Bile acid:sodium symporter</fullName>
    </submittedName>
</protein>
<feature type="transmembrane region" description="Helical" evidence="8">
    <location>
        <begin position="95"/>
        <end position="115"/>
    </location>
</feature>
<dbReference type="Proteomes" id="UP000064201">
    <property type="component" value="Chromosome"/>
</dbReference>
<feature type="transmembrane region" description="Helical" evidence="8">
    <location>
        <begin position="226"/>
        <end position="249"/>
    </location>
</feature>
<dbReference type="KEGG" id="tvr:TVD_09250"/>
<organism evidence="9 10">
    <name type="scientific">Thioalkalivibrio versutus</name>
    <dbReference type="NCBI Taxonomy" id="106634"/>
    <lineage>
        <taxon>Bacteria</taxon>
        <taxon>Pseudomonadati</taxon>
        <taxon>Pseudomonadota</taxon>
        <taxon>Gammaproteobacteria</taxon>
        <taxon>Chromatiales</taxon>
        <taxon>Ectothiorhodospiraceae</taxon>
        <taxon>Thioalkalivibrio</taxon>
    </lineage>
</organism>
<dbReference type="GO" id="GO:0005886">
    <property type="term" value="C:plasma membrane"/>
    <property type="evidence" value="ECO:0007669"/>
    <property type="project" value="UniProtKB-SubCell"/>
</dbReference>
<keyword evidence="7 8" id="KW-0472">Membrane</keyword>
<feature type="transmembrane region" description="Helical" evidence="8">
    <location>
        <begin position="192"/>
        <end position="214"/>
    </location>
</feature>
<evidence type="ECO:0000256" key="2">
    <source>
        <dbReference type="ARBA" id="ARBA00010110"/>
    </source>
</evidence>
<keyword evidence="6 8" id="KW-1133">Transmembrane helix</keyword>
<dbReference type="PANTHER" id="PTHR43057">
    <property type="entry name" value="ARSENITE EFFLUX TRANSPORTER"/>
    <property type="match status" value="1"/>
</dbReference>
<comment type="similarity">
    <text evidence="2">Belongs to the arsenical resistance-3 (ACR3) (TC 2.A.59) family.</text>
</comment>
<evidence type="ECO:0000313" key="10">
    <source>
        <dbReference type="Proteomes" id="UP000064201"/>
    </source>
</evidence>
<evidence type="ECO:0000256" key="4">
    <source>
        <dbReference type="ARBA" id="ARBA00022475"/>
    </source>
</evidence>
<feature type="transmembrane region" description="Helical" evidence="8">
    <location>
        <begin position="287"/>
        <end position="309"/>
    </location>
</feature>
<accession>A0A0G3G573</accession>
<feature type="transmembrane region" description="Helical" evidence="8">
    <location>
        <begin position="12"/>
        <end position="30"/>
    </location>
</feature>
<feature type="transmembrane region" description="Helical" evidence="8">
    <location>
        <begin position="162"/>
        <end position="180"/>
    </location>
</feature>
<keyword evidence="4" id="KW-1003">Cell membrane</keyword>
<evidence type="ECO:0000256" key="8">
    <source>
        <dbReference type="SAM" id="Phobius"/>
    </source>
</evidence>
<dbReference type="Gene3D" id="1.20.1530.20">
    <property type="match status" value="1"/>
</dbReference>
<dbReference type="Pfam" id="PF01758">
    <property type="entry name" value="SBF"/>
    <property type="match status" value="1"/>
</dbReference>
<evidence type="ECO:0000313" key="9">
    <source>
        <dbReference type="EMBL" id="AKJ95529.1"/>
    </source>
</evidence>
<dbReference type="RefSeq" id="WP_047251443.1">
    <property type="nucleotide sequence ID" value="NZ_CP011367.1"/>
</dbReference>
<dbReference type="STRING" id="106634.TVD_09250"/>
<dbReference type="InterPro" id="IPR038770">
    <property type="entry name" value="Na+/solute_symporter_sf"/>
</dbReference>
<proteinExistence type="inferred from homology"/>
<dbReference type="InterPro" id="IPR002657">
    <property type="entry name" value="BilAc:Na_symport/Acr3"/>
</dbReference>
<keyword evidence="5 8" id="KW-0812">Transmembrane</keyword>
<keyword evidence="3" id="KW-0813">Transport</keyword>
<dbReference type="InterPro" id="IPR004706">
    <property type="entry name" value="Arsenical-R_Acr3"/>
</dbReference>
<dbReference type="GO" id="GO:0015104">
    <property type="term" value="F:antimonite transmembrane transporter activity"/>
    <property type="evidence" value="ECO:0007669"/>
    <property type="project" value="TreeGrafter"/>
</dbReference>
<dbReference type="OrthoDB" id="3254016at2"/>
<gene>
    <name evidence="9" type="ORF">TVD_09250</name>
</gene>
<reference evidence="9 10" key="1">
    <citation type="submission" date="2015-04" db="EMBL/GenBank/DDBJ databases">
        <title>Complete Sequence for the Genome of the Thioalkalivibrio versutus D301.</title>
        <authorList>
            <person name="Mu T."/>
            <person name="Zhou J."/>
            <person name="Xu X."/>
        </authorList>
    </citation>
    <scope>NUCLEOTIDE SEQUENCE [LARGE SCALE GENOMIC DNA]</scope>
    <source>
        <strain evidence="9 10">D301</strain>
    </source>
</reference>
<evidence type="ECO:0000256" key="1">
    <source>
        <dbReference type="ARBA" id="ARBA00004651"/>
    </source>
</evidence>
<feature type="transmembrane region" description="Helical" evidence="8">
    <location>
        <begin position="36"/>
        <end position="55"/>
    </location>
</feature>
<keyword evidence="10" id="KW-1185">Reference proteome</keyword>
<evidence type="ECO:0000256" key="5">
    <source>
        <dbReference type="ARBA" id="ARBA00022692"/>
    </source>
</evidence>
<evidence type="ECO:0000256" key="7">
    <source>
        <dbReference type="ARBA" id="ARBA00023136"/>
    </source>
</evidence>
<feature type="transmembrane region" description="Helical" evidence="8">
    <location>
        <begin position="261"/>
        <end position="281"/>
    </location>
</feature>
<dbReference type="AlphaFoldDB" id="A0A0G3G573"/>
<evidence type="ECO:0000256" key="3">
    <source>
        <dbReference type="ARBA" id="ARBA00022448"/>
    </source>
</evidence>